<accession>A0A7C4MNZ6</accession>
<dbReference type="PANTHER" id="PTHR33175">
    <property type="entry name" value="DNA-BINDING PROTEIN HU"/>
    <property type="match status" value="1"/>
</dbReference>
<dbReference type="EMBL" id="DSUH01000032">
    <property type="protein sequence ID" value="HGU31505.1"/>
    <property type="molecule type" value="Genomic_DNA"/>
</dbReference>
<dbReference type="InterPro" id="IPR000119">
    <property type="entry name" value="Hist_DNA-bd"/>
</dbReference>
<dbReference type="SMART" id="SM00411">
    <property type="entry name" value="BHL"/>
    <property type="match status" value="1"/>
</dbReference>
<organism evidence="4">
    <name type="scientific">Desulfatirhabdium butyrativorans</name>
    <dbReference type="NCBI Taxonomy" id="340467"/>
    <lineage>
        <taxon>Bacteria</taxon>
        <taxon>Pseudomonadati</taxon>
        <taxon>Thermodesulfobacteriota</taxon>
        <taxon>Desulfobacteria</taxon>
        <taxon>Desulfobacterales</taxon>
        <taxon>Desulfatirhabdiaceae</taxon>
        <taxon>Desulfatirhabdium</taxon>
    </lineage>
</organism>
<dbReference type="Gene3D" id="4.10.520.10">
    <property type="entry name" value="IHF-like DNA-binding proteins"/>
    <property type="match status" value="1"/>
</dbReference>
<reference evidence="4" key="1">
    <citation type="journal article" date="2020" name="mSystems">
        <title>Genome- and Community-Level Interaction Insights into Carbon Utilization and Element Cycling Functions of Hydrothermarchaeota in Hydrothermal Sediment.</title>
        <authorList>
            <person name="Zhou Z."/>
            <person name="Liu Y."/>
            <person name="Xu W."/>
            <person name="Pan J."/>
            <person name="Luo Z.H."/>
            <person name="Li M."/>
        </authorList>
    </citation>
    <scope>NUCLEOTIDE SEQUENCE [LARGE SCALE GENOMIC DNA]</scope>
    <source>
        <strain evidence="4">SpSt-477</strain>
    </source>
</reference>
<proteinExistence type="inferred from homology"/>
<dbReference type="GO" id="GO:0003677">
    <property type="term" value="F:DNA binding"/>
    <property type="evidence" value="ECO:0007669"/>
    <property type="project" value="UniProtKB-KW"/>
</dbReference>
<gene>
    <name evidence="4" type="ORF">ENS29_01455</name>
</gene>
<name>A0A7C4MNZ6_9BACT</name>
<dbReference type="SUPFAM" id="SSF47729">
    <property type="entry name" value="IHF-like DNA-binding proteins"/>
    <property type="match status" value="1"/>
</dbReference>
<evidence type="ECO:0000256" key="1">
    <source>
        <dbReference type="ARBA" id="ARBA00010529"/>
    </source>
</evidence>
<dbReference type="GO" id="GO:0005829">
    <property type="term" value="C:cytosol"/>
    <property type="evidence" value="ECO:0007669"/>
    <property type="project" value="TreeGrafter"/>
</dbReference>
<dbReference type="AlphaFoldDB" id="A0A7C4MNZ6"/>
<dbReference type="InterPro" id="IPR010992">
    <property type="entry name" value="IHF-like_DNA-bd_dom_sf"/>
</dbReference>
<comment type="similarity">
    <text evidence="1 3">Belongs to the bacterial histone-like protein family.</text>
</comment>
<evidence type="ECO:0000313" key="4">
    <source>
        <dbReference type="EMBL" id="HGU31505.1"/>
    </source>
</evidence>
<protein>
    <submittedName>
        <fullName evidence="4">Integration host factor subunit beta</fullName>
    </submittedName>
</protein>
<evidence type="ECO:0000256" key="3">
    <source>
        <dbReference type="RuleBase" id="RU003939"/>
    </source>
</evidence>
<comment type="caution">
    <text evidence="4">The sequence shown here is derived from an EMBL/GenBank/DDBJ whole genome shotgun (WGS) entry which is preliminary data.</text>
</comment>
<keyword evidence="2" id="KW-0238">DNA-binding</keyword>
<dbReference type="Pfam" id="PF00216">
    <property type="entry name" value="Bac_DNA_binding"/>
    <property type="match status" value="1"/>
</dbReference>
<dbReference type="CDD" id="cd13836">
    <property type="entry name" value="IHF_B"/>
    <property type="match status" value="1"/>
</dbReference>
<sequence>MNKLDLIMALRDEANISKMEATRVVEIFFDCMRDALQRGDRVEIRGLCSFFVKSYKSYIGRNPKTGEKVQIEPKKLPFFKAGKELKERVNQFPRGRIR</sequence>
<dbReference type="PRINTS" id="PR01727">
    <property type="entry name" value="DNABINDINGHU"/>
</dbReference>
<dbReference type="GO" id="GO:0030527">
    <property type="term" value="F:structural constituent of chromatin"/>
    <property type="evidence" value="ECO:0007669"/>
    <property type="project" value="InterPro"/>
</dbReference>
<dbReference type="PANTHER" id="PTHR33175:SF5">
    <property type="entry name" value="INTEGRATION HOST FACTOR SUBUNIT BETA"/>
    <property type="match status" value="1"/>
</dbReference>
<evidence type="ECO:0000256" key="2">
    <source>
        <dbReference type="ARBA" id="ARBA00023125"/>
    </source>
</evidence>